<accession>A0A5B8RV27</accession>
<comment type="function">
    <text evidence="4 5">Required for flagellar hook formation. May act as a scaffolding protein.</text>
</comment>
<dbReference type="Pfam" id="PF13861">
    <property type="entry name" value="FLgD_tudor"/>
    <property type="match status" value="1"/>
</dbReference>
<keyword evidence="9" id="KW-0282">Flagellum</keyword>
<proteinExistence type="inferred from homology"/>
<feature type="region of interest" description="Disordered" evidence="6">
    <location>
        <begin position="1"/>
        <end position="26"/>
    </location>
</feature>
<keyword evidence="3 5" id="KW-1005">Bacterial flagellum biogenesis</keyword>
<keyword evidence="9" id="KW-0969">Cilium</keyword>
<evidence type="ECO:0000256" key="3">
    <source>
        <dbReference type="ARBA" id="ARBA00022795"/>
    </source>
</evidence>
<dbReference type="RefSeq" id="WP_146912187.1">
    <property type="nucleotide sequence ID" value="NZ_CP042344.1"/>
</dbReference>
<gene>
    <name evidence="9" type="ORF">FOZ74_05850</name>
</gene>
<name>A0A5B8RV27_9BURK</name>
<dbReference type="InterPro" id="IPR025963">
    <property type="entry name" value="FLgD_Tudor"/>
</dbReference>
<evidence type="ECO:0000313" key="9">
    <source>
        <dbReference type="EMBL" id="QEA12592.1"/>
    </source>
</evidence>
<sequence length="219" mass="22187">MTITAIDTSALDAGASTTASRSTTGPAAMQDTFLKLLVAQLTNQDPMNPMDNAQMTTQMAQINTVTGIQELNLSMQTLAEQFSVMQTLQGTQMIGRSVLVPGDRLAQGEDGAATGAFDLAGAAASVKVEVLTPGGAVVAAVDMGALEQGRHSFSWDASGYDGDPGALTFRVAATNAGDAVASTALTQARVTGTGAQAGALTLTLDDGSVVNYANISAVL</sequence>
<protein>
    <recommendedName>
        <fullName evidence="2 5">Basal-body rod modification protein FlgD</fullName>
    </recommendedName>
</protein>
<feature type="compositionally biased region" description="Low complexity" evidence="6">
    <location>
        <begin position="13"/>
        <end position="26"/>
    </location>
</feature>
<evidence type="ECO:0000259" key="7">
    <source>
        <dbReference type="Pfam" id="PF13860"/>
    </source>
</evidence>
<dbReference type="Proteomes" id="UP000321199">
    <property type="component" value="Chromosome"/>
</dbReference>
<feature type="domain" description="FlgD Tudor-like" evidence="8">
    <location>
        <begin position="85"/>
        <end position="215"/>
    </location>
</feature>
<evidence type="ECO:0000256" key="5">
    <source>
        <dbReference type="RuleBase" id="RU362076"/>
    </source>
</evidence>
<dbReference type="Gene3D" id="2.60.40.4070">
    <property type="match status" value="1"/>
</dbReference>
<keyword evidence="9" id="KW-0966">Cell projection</keyword>
<evidence type="ECO:0000256" key="6">
    <source>
        <dbReference type="SAM" id="MobiDB-lite"/>
    </source>
</evidence>
<evidence type="ECO:0000256" key="2">
    <source>
        <dbReference type="ARBA" id="ARBA00016013"/>
    </source>
</evidence>
<evidence type="ECO:0000256" key="4">
    <source>
        <dbReference type="ARBA" id="ARBA00024746"/>
    </source>
</evidence>
<dbReference type="KEGG" id="cof:FOZ74_05850"/>
<organism evidence="9 10">
    <name type="scientific">Comamonas flocculans</name>
    <dbReference type="NCBI Taxonomy" id="2597701"/>
    <lineage>
        <taxon>Bacteria</taxon>
        <taxon>Pseudomonadati</taxon>
        <taxon>Pseudomonadota</taxon>
        <taxon>Betaproteobacteria</taxon>
        <taxon>Burkholderiales</taxon>
        <taxon>Comamonadaceae</taxon>
        <taxon>Comamonas</taxon>
    </lineage>
</organism>
<keyword evidence="10" id="KW-1185">Reference proteome</keyword>
<evidence type="ECO:0000313" key="10">
    <source>
        <dbReference type="Proteomes" id="UP000321199"/>
    </source>
</evidence>
<dbReference type="Pfam" id="PF13860">
    <property type="entry name" value="FlgD_ig"/>
    <property type="match status" value="1"/>
</dbReference>
<feature type="domain" description="FlgD/Vpr Ig-like" evidence="7">
    <location>
        <begin position="106"/>
        <end position="177"/>
    </location>
</feature>
<evidence type="ECO:0000256" key="1">
    <source>
        <dbReference type="ARBA" id="ARBA00010577"/>
    </source>
</evidence>
<dbReference type="InterPro" id="IPR005648">
    <property type="entry name" value="FlgD"/>
</dbReference>
<comment type="similarity">
    <text evidence="1 5">Belongs to the FlgD family.</text>
</comment>
<dbReference type="Gene3D" id="2.30.30.910">
    <property type="match status" value="1"/>
</dbReference>
<dbReference type="EMBL" id="CP042344">
    <property type="protein sequence ID" value="QEA12592.1"/>
    <property type="molecule type" value="Genomic_DNA"/>
</dbReference>
<dbReference type="InterPro" id="IPR025965">
    <property type="entry name" value="FlgD/Vpr_Ig-like"/>
</dbReference>
<dbReference type="AlphaFoldDB" id="A0A5B8RV27"/>
<dbReference type="Pfam" id="PF03963">
    <property type="entry name" value="FlgD"/>
    <property type="match status" value="1"/>
</dbReference>
<dbReference type="GO" id="GO:0044781">
    <property type="term" value="P:bacterial-type flagellum organization"/>
    <property type="evidence" value="ECO:0007669"/>
    <property type="project" value="UniProtKB-UniRule"/>
</dbReference>
<reference evidence="9 10" key="1">
    <citation type="submission" date="2019-07" db="EMBL/GenBank/DDBJ databases">
        <title>Complete genome sequence of Comamonas sp. NLF 7-7 isolated from livestock.</title>
        <authorList>
            <person name="Kim D.H."/>
            <person name="Kim J.G."/>
        </authorList>
    </citation>
    <scope>NUCLEOTIDE SEQUENCE [LARGE SCALE GENOMIC DNA]</scope>
    <source>
        <strain evidence="9 10">NLF 7-7</strain>
    </source>
</reference>
<evidence type="ECO:0000259" key="8">
    <source>
        <dbReference type="Pfam" id="PF13861"/>
    </source>
</evidence>
<dbReference type="OrthoDB" id="9785233at2"/>